<comment type="caution">
    <text evidence="2">The sequence shown here is derived from an EMBL/GenBank/DDBJ whole genome shotgun (WGS) entry which is preliminary data.</text>
</comment>
<dbReference type="RefSeq" id="WP_112156609.1">
    <property type="nucleotide sequence ID" value="NZ_QKRX01000001.1"/>
</dbReference>
<dbReference type="AlphaFoldDB" id="A0A364NRV9"/>
<name>A0A364NRV9_9GAMM</name>
<sequence length="110" mass="12168">MTLAGILTVVWFAIKPYLWLILIALAVLVAAQIAGRIKGYRCFSTHGRFAWIFGPIIGILAFIFMPGIFNSQFGYVATSFDWLALIGGSLGVTVYALMVLRPLCHLRSCR</sequence>
<organism evidence="2 3">
    <name type="scientific">Nitrincola tibetensis</name>
    <dbReference type="NCBI Taxonomy" id="2219697"/>
    <lineage>
        <taxon>Bacteria</taxon>
        <taxon>Pseudomonadati</taxon>
        <taxon>Pseudomonadota</taxon>
        <taxon>Gammaproteobacteria</taxon>
        <taxon>Oceanospirillales</taxon>
        <taxon>Oceanospirillaceae</taxon>
        <taxon>Nitrincola</taxon>
    </lineage>
</organism>
<feature type="transmembrane region" description="Helical" evidence="1">
    <location>
        <begin position="49"/>
        <end position="70"/>
    </location>
</feature>
<dbReference type="OrthoDB" id="6119666at2"/>
<evidence type="ECO:0000256" key="1">
    <source>
        <dbReference type="SAM" id="Phobius"/>
    </source>
</evidence>
<dbReference type="EMBL" id="QKRX01000001">
    <property type="protein sequence ID" value="RAU19615.1"/>
    <property type="molecule type" value="Genomic_DNA"/>
</dbReference>
<dbReference type="Proteomes" id="UP000250744">
    <property type="component" value="Unassembled WGS sequence"/>
</dbReference>
<keyword evidence="1" id="KW-1133">Transmembrane helix</keyword>
<feature type="transmembrane region" description="Helical" evidence="1">
    <location>
        <begin position="82"/>
        <end position="100"/>
    </location>
</feature>
<keyword evidence="3" id="KW-1185">Reference proteome</keyword>
<gene>
    <name evidence="2" type="ORF">DN062_00585</name>
</gene>
<keyword evidence="1" id="KW-0812">Transmembrane</keyword>
<keyword evidence="1" id="KW-0472">Membrane</keyword>
<proteinExistence type="predicted"/>
<evidence type="ECO:0000313" key="3">
    <source>
        <dbReference type="Proteomes" id="UP000250744"/>
    </source>
</evidence>
<protein>
    <submittedName>
        <fullName evidence="2">Uncharacterized protein</fullName>
    </submittedName>
</protein>
<accession>A0A364NRV9</accession>
<reference evidence="2 3" key="1">
    <citation type="submission" date="2018-06" db="EMBL/GenBank/DDBJ databases">
        <title>Nitrincola tibetense sp. nov., isolated from Lake XuguoCo on Tibetan Plateau.</title>
        <authorList>
            <person name="Xing P."/>
        </authorList>
    </citation>
    <scope>NUCLEOTIDE SEQUENCE [LARGE SCALE GENOMIC DNA]</scope>
    <source>
        <strain evidence="3">xg18</strain>
    </source>
</reference>
<evidence type="ECO:0000313" key="2">
    <source>
        <dbReference type="EMBL" id="RAU19615.1"/>
    </source>
</evidence>
<feature type="transmembrane region" description="Helical" evidence="1">
    <location>
        <begin position="17"/>
        <end position="37"/>
    </location>
</feature>